<proteinExistence type="predicted"/>
<sequence>MQMLTSNSPCLIYLFEILRQELNLVEPPAEFGIEDVRPDVVDLLEQQLFLYHVHIGQSFVVDVPVKGVGGGLGRVPSSVHKGVTCLVLLERVAWCSFSLLVLSVCVFIKGVVFLLPVGNFLLDVLEEGIGWILLNGSGVLLFERVKGGAALSFTTRRFHPRLHLVISCWIDIQRRLPGEGRLCGDKSGGPLLPSLPFPSLQALQLPLLQALLLRQLLGESDGHAGLLLVVFVLQLTQVLLQHGDLICPLSFTRLTEE</sequence>
<organism evidence="2 3">
    <name type="scientific">Gambusia affinis</name>
    <name type="common">Western mosquitofish</name>
    <name type="synonym">Heterandria affinis</name>
    <dbReference type="NCBI Taxonomy" id="33528"/>
    <lineage>
        <taxon>Eukaryota</taxon>
        <taxon>Metazoa</taxon>
        <taxon>Chordata</taxon>
        <taxon>Craniata</taxon>
        <taxon>Vertebrata</taxon>
        <taxon>Euteleostomi</taxon>
        <taxon>Actinopterygii</taxon>
        <taxon>Neopterygii</taxon>
        <taxon>Teleostei</taxon>
        <taxon>Neoteleostei</taxon>
        <taxon>Acanthomorphata</taxon>
        <taxon>Ovalentaria</taxon>
        <taxon>Atherinomorphae</taxon>
        <taxon>Cyprinodontiformes</taxon>
        <taxon>Poeciliidae</taxon>
        <taxon>Poeciliinae</taxon>
        <taxon>Gambusia</taxon>
    </lineage>
</organism>
<protein>
    <submittedName>
        <fullName evidence="2">Uncharacterized protein</fullName>
    </submittedName>
</protein>
<evidence type="ECO:0000313" key="2">
    <source>
        <dbReference type="EMBL" id="PWA31941.1"/>
    </source>
</evidence>
<keyword evidence="1" id="KW-1133">Transmembrane helix</keyword>
<name>A0A315W7B9_GAMAF</name>
<keyword evidence="3" id="KW-1185">Reference proteome</keyword>
<comment type="caution">
    <text evidence="2">The sequence shown here is derived from an EMBL/GenBank/DDBJ whole genome shotgun (WGS) entry which is preliminary data.</text>
</comment>
<dbReference type="Proteomes" id="UP000250572">
    <property type="component" value="Unassembled WGS sequence"/>
</dbReference>
<evidence type="ECO:0000256" key="1">
    <source>
        <dbReference type="SAM" id="Phobius"/>
    </source>
</evidence>
<dbReference type="AlphaFoldDB" id="A0A315W7B9"/>
<reference evidence="2 3" key="1">
    <citation type="journal article" date="2018" name="G3 (Bethesda)">
        <title>A High-Quality Reference Genome for the Invasive Mosquitofish Gambusia affinis Using a Chicago Library.</title>
        <authorList>
            <person name="Hoffberg S.L."/>
            <person name="Troendle N.J."/>
            <person name="Glenn T.C."/>
            <person name="Mahmud O."/>
            <person name="Louha S."/>
            <person name="Chalopin D."/>
            <person name="Bennetzen J.L."/>
            <person name="Mauricio R."/>
        </authorList>
    </citation>
    <scope>NUCLEOTIDE SEQUENCE [LARGE SCALE GENOMIC DNA]</scope>
    <source>
        <strain evidence="2">NE01/NJP1002.9</strain>
        <tissue evidence="2">Muscle</tissue>
    </source>
</reference>
<evidence type="ECO:0000313" key="3">
    <source>
        <dbReference type="Proteomes" id="UP000250572"/>
    </source>
</evidence>
<accession>A0A315W7B9</accession>
<gene>
    <name evidence="2" type="ORF">CCH79_00006687</name>
</gene>
<keyword evidence="1" id="KW-0472">Membrane</keyword>
<dbReference type="EMBL" id="NHOQ01000244">
    <property type="protein sequence ID" value="PWA31941.1"/>
    <property type="molecule type" value="Genomic_DNA"/>
</dbReference>
<feature type="transmembrane region" description="Helical" evidence="1">
    <location>
        <begin position="99"/>
        <end position="122"/>
    </location>
</feature>
<keyword evidence="1" id="KW-0812">Transmembrane</keyword>